<feature type="binding site" evidence="3">
    <location>
        <position position="121"/>
    </location>
    <ligand>
        <name>a divalent metal cation</name>
        <dbReference type="ChEBI" id="CHEBI:60240"/>
    </ligand>
</feature>
<dbReference type="InterPro" id="IPR034660">
    <property type="entry name" value="DinB/YfiT-like"/>
</dbReference>
<protein>
    <submittedName>
        <fullName evidence="4">DinB family protein</fullName>
    </submittedName>
</protein>
<evidence type="ECO:0000313" key="5">
    <source>
        <dbReference type="Proteomes" id="UP000779809"/>
    </source>
</evidence>
<evidence type="ECO:0000256" key="3">
    <source>
        <dbReference type="PIRSR" id="PIRSR607837-1"/>
    </source>
</evidence>
<name>A0A932A848_9BACT</name>
<feature type="binding site" evidence="3">
    <location>
        <position position="125"/>
    </location>
    <ligand>
        <name>a divalent metal cation</name>
        <dbReference type="ChEBI" id="CHEBI:60240"/>
    </ligand>
</feature>
<reference evidence="4" key="1">
    <citation type="submission" date="2020-07" db="EMBL/GenBank/DDBJ databases">
        <title>Huge and variable diversity of episymbiotic CPR bacteria and DPANN archaea in groundwater ecosystems.</title>
        <authorList>
            <person name="He C.Y."/>
            <person name="Keren R."/>
            <person name="Whittaker M."/>
            <person name="Farag I.F."/>
            <person name="Doudna J."/>
            <person name="Cate J.H.D."/>
            <person name="Banfield J.F."/>
        </authorList>
    </citation>
    <scope>NUCLEOTIDE SEQUENCE</scope>
    <source>
        <strain evidence="4">NC_groundwater_580_Pr5_B-0.1um_64_19</strain>
    </source>
</reference>
<comment type="similarity">
    <text evidence="1">Belongs to the DinB family.</text>
</comment>
<dbReference type="Proteomes" id="UP000779809">
    <property type="component" value="Unassembled WGS sequence"/>
</dbReference>
<keyword evidence="2 3" id="KW-0479">Metal-binding</keyword>
<dbReference type="EMBL" id="JACPNR010000009">
    <property type="protein sequence ID" value="MBI2678469.1"/>
    <property type="molecule type" value="Genomic_DNA"/>
</dbReference>
<dbReference type="PANTHER" id="PTHR37302:SF3">
    <property type="entry name" value="DAMAGE-INDUCIBLE PROTEIN DINB"/>
    <property type="match status" value="1"/>
</dbReference>
<dbReference type="Gene3D" id="1.20.120.450">
    <property type="entry name" value="dinb family like domain"/>
    <property type="match status" value="1"/>
</dbReference>
<dbReference type="Pfam" id="PF05163">
    <property type="entry name" value="DinB"/>
    <property type="match status" value="1"/>
</dbReference>
<proteinExistence type="inferred from homology"/>
<dbReference type="GO" id="GO:0046872">
    <property type="term" value="F:metal ion binding"/>
    <property type="evidence" value="ECO:0007669"/>
    <property type="project" value="UniProtKB-KW"/>
</dbReference>
<dbReference type="PANTHER" id="PTHR37302">
    <property type="entry name" value="SLR1116 PROTEIN"/>
    <property type="match status" value="1"/>
</dbReference>
<evidence type="ECO:0000256" key="1">
    <source>
        <dbReference type="ARBA" id="ARBA00008635"/>
    </source>
</evidence>
<gene>
    <name evidence="4" type="ORF">HYX28_06780</name>
</gene>
<organism evidence="4 5">
    <name type="scientific">Candidatus Korobacter versatilis</name>
    <dbReference type="NCBI Taxonomy" id="658062"/>
    <lineage>
        <taxon>Bacteria</taxon>
        <taxon>Pseudomonadati</taxon>
        <taxon>Acidobacteriota</taxon>
        <taxon>Terriglobia</taxon>
        <taxon>Terriglobales</taxon>
        <taxon>Candidatus Korobacteraceae</taxon>
        <taxon>Candidatus Korobacter</taxon>
    </lineage>
</organism>
<accession>A0A932A848</accession>
<dbReference type="AlphaFoldDB" id="A0A932A848"/>
<evidence type="ECO:0000313" key="4">
    <source>
        <dbReference type="EMBL" id="MBI2678469.1"/>
    </source>
</evidence>
<comment type="caution">
    <text evidence="4">The sequence shown here is derived from an EMBL/GenBank/DDBJ whole genome shotgun (WGS) entry which is preliminary data.</text>
</comment>
<dbReference type="InterPro" id="IPR007837">
    <property type="entry name" value="DinB"/>
</dbReference>
<evidence type="ECO:0000256" key="2">
    <source>
        <dbReference type="ARBA" id="ARBA00022723"/>
    </source>
</evidence>
<feature type="binding site" evidence="3">
    <location>
        <position position="40"/>
    </location>
    <ligand>
        <name>a divalent metal cation</name>
        <dbReference type="ChEBI" id="CHEBI:60240"/>
    </ligand>
</feature>
<sequence>MSAHLQQFLAYDDWANREAAASLLSAGAAAPQKAGKLLAHIIGAQWLWYARVRGRANKMAVWPELTAEQSSAESRLLLAAWSELVLAAGEAGLDRSVSYKNSKGEPWTSTVREIITHLTMHGAHHRGQIATLLRESGHEPAYTDYIHAVRTGRL</sequence>
<dbReference type="SUPFAM" id="SSF109854">
    <property type="entry name" value="DinB/YfiT-like putative metalloenzymes"/>
    <property type="match status" value="1"/>
</dbReference>